<protein>
    <submittedName>
        <fullName evidence="2">Class I SAM-dependent methyltransferase</fullName>
    </submittedName>
</protein>
<evidence type="ECO:0000313" key="3">
    <source>
        <dbReference type="Proteomes" id="UP000308697"/>
    </source>
</evidence>
<dbReference type="InterPro" id="IPR029063">
    <property type="entry name" value="SAM-dependent_MTases_sf"/>
</dbReference>
<dbReference type="EMBL" id="SUMB01000012">
    <property type="protein sequence ID" value="TJZ44595.1"/>
    <property type="molecule type" value="Genomic_DNA"/>
</dbReference>
<keyword evidence="1" id="KW-1133">Transmembrane helix</keyword>
<dbReference type="Pfam" id="PF13489">
    <property type="entry name" value="Methyltransf_23"/>
    <property type="match status" value="1"/>
</dbReference>
<reference evidence="2 3" key="1">
    <citation type="submission" date="2019-04" db="EMBL/GenBank/DDBJ databases">
        <title>Streptomyces piniterrae sp. nov., a heliquinomycin-producing actinomycete isolated from rhizosphere soil of Pinus yunnanensis.</title>
        <authorList>
            <person name="Zhuang X."/>
            <person name="Zhao J."/>
        </authorList>
    </citation>
    <scope>NUCLEOTIDE SEQUENCE [LARGE SCALE GENOMIC DNA]</scope>
    <source>
        <strain evidence="3">jys28</strain>
    </source>
</reference>
<dbReference type="RefSeq" id="WP_136743354.1">
    <property type="nucleotide sequence ID" value="NZ_SUMB01000012.1"/>
</dbReference>
<comment type="caution">
    <text evidence="2">The sequence shown here is derived from an EMBL/GenBank/DDBJ whole genome shotgun (WGS) entry which is preliminary data.</text>
</comment>
<gene>
    <name evidence="2" type="ORF">FCH28_30185</name>
</gene>
<keyword evidence="2" id="KW-0808">Transferase</keyword>
<dbReference type="AlphaFoldDB" id="A0A4U0MUB5"/>
<dbReference type="GO" id="GO:0008168">
    <property type="term" value="F:methyltransferase activity"/>
    <property type="evidence" value="ECO:0007669"/>
    <property type="project" value="UniProtKB-KW"/>
</dbReference>
<name>A0A4U0MUB5_9ACTN</name>
<keyword evidence="2" id="KW-0489">Methyltransferase</keyword>
<accession>A0A4U0MUB5</accession>
<dbReference type="GO" id="GO:0032259">
    <property type="term" value="P:methylation"/>
    <property type="evidence" value="ECO:0007669"/>
    <property type="project" value="UniProtKB-KW"/>
</dbReference>
<dbReference type="Gene3D" id="3.40.50.150">
    <property type="entry name" value="Vaccinia Virus protein VP39"/>
    <property type="match status" value="1"/>
</dbReference>
<evidence type="ECO:0000256" key="1">
    <source>
        <dbReference type="SAM" id="Phobius"/>
    </source>
</evidence>
<keyword evidence="1" id="KW-0472">Membrane</keyword>
<organism evidence="2 3">
    <name type="scientific">Streptomyces piniterrae</name>
    <dbReference type="NCBI Taxonomy" id="2571125"/>
    <lineage>
        <taxon>Bacteria</taxon>
        <taxon>Bacillati</taxon>
        <taxon>Actinomycetota</taxon>
        <taxon>Actinomycetes</taxon>
        <taxon>Kitasatosporales</taxon>
        <taxon>Streptomycetaceae</taxon>
        <taxon>Streptomyces</taxon>
    </lineage>
</organism>
<proteinExistence type="predicted"/>
<evidence type="ECO:0000313" key="2">
    <source>
        <dbReference type="EMBL" id="TJZ44595.1"/>
    </source>
</evidence>
<feature type="transmembrane region" description="Helical" evidence="1">
    <location>
        <begin position="300"/>
        <end position="319"/>
    </location>
</feature>
<keyword evidence="1" id="KW-0812">Transmembrane</keyword>
<dbReference type="Proteomes" id="UP000308697">
    <property type="component" value="Unassembled WGS sequence"/>
</dbReference>
<sequence length="344" mass="38548">MAASHAWYAREVAAGVDRFLEPSRADCPWCGSSTLAVLLRTGDRFQGKPGRFTLAECRGCGHVFQNPRLTPEGLSFYYRDFYDGHGEALWDFNFRQMSSSYRGRARLFERHGGTPGVWLDVGAGHGHFCGFARRHWPQTVFHGLDQGAGIDKALRQGWIDRAYRGSFVDLSEGLPGRYDVVSMHHYLEHTRDPFAELDAAVRVLAPGGHLLIEVPDPQWSAARLMGRYWLSWSQPQHQHLIPVGNLVQALAARGLVTVEVERGAAHAWGGELCSVLYFGCLRAVPGAPWKPRRARWLRRALWPFLLVPAALALPAAMLFDRLLVAVARRSDRGNAFRLLARKAD</sequence>
<dbReference type="CDD" id="cd02440">
    <property type="entry name" value="AdoMet_MTases"/>
    <property type="match status" value="1"/>
</dbReference>
<keyword evidence="3" id="KW-1185">Reference proteome</keyword>
<dbReference type="OrthoDB" id="3779937at2"/>
<dbReference type="SUPFAM" id="SSF53335">
    <property type="entry name" value="S-adenosyl-L-methionine-dependent methyltransferases"/>
    <property type="match status" value="1"/>
</dbReference>